<dbReference type="Pfam" id="PF00480">
    <property type="entry name" value="ROK"/>
    <property type="match status" value="1"/>
</dbReference>
<dbReference type="Proteomes" id="UP000290365">
    <property type="component" value="Chromosome"/>
</dbReference>
<dbReference type="InterPro" id="IPR043129">
    <property type="entry name" value="ATPase_NBD"/>
</dbReference>
<gene>
    <name evidence="2" type="ORF">EPA93_31430</name>
</gene>
<keyword evidence="3" id="KW-1185">Reference proteome</keyword>
<evidence type="ECO:0000313" key="2">
    <source>
        <dbReference type="EMBL" id="QBD80248.1"/>
    </source>
</evidence>
<evidence type="ECO:0000313" key="3">
    <source>
        <dbReference type="Proteomes" id="UP000290365"/>
    </source>
</evidence>
<dbReference type="PANTHER" id="PTHR18964:SF149">
    <property type="entry name" value="BIFUNCTIONAL UDP-N-ACETYLGLUCOSAMINE 2-EPIMERASE_N-ACETYLMANNOSAMINE KINASE"/>
    <property type="match status" value="1"/>
</dbReference>
<proteinExistence type="inferred from homology"/>
<accession>A0A4P6JWY7</accession>
<evidence type="ECO:0000256" key="1">
    <source>
        <dbReference type="ARBA" id="ARBA00006479"/>
    </source>
</evidence>
<dbReference type="OrthoDB" id="9810372at2"/>
<dbReference type="PANTHER" id="PTHR18964">
    <property type="entry name" value="ROK (REPRESSOR, ORF, KINASE) FAMILY"/>
    <property type="match status" value="1"/>
</dbReference>
<dbReference type="Gene3D" id="3.30.420.40">
    <property type="match status" value="2"/>
</dbReference>
<sequence>MENKRIEKGERAVSTEHTAGVTTDALQSETVVTQRNTGKLLATHGYVVGIEISGSGARQSVALAALNGSILQRICRPLDFVPDSETALDLLDDMLNEVLDPALLLDGRILRVGVAVGGLVDATHGIVRTLHHTHGWNDFPLQDYFAEKLDAPCIIDNNANAAALAEVQRGAGKGERVVLYVGLGRGIGGALIVNGNIYHGTTCTAGEIGHMLVKEGGPRCSCGGNGHLEAIASAQAIVSSLRELAAEYPPTMEAIHRITGGQVEQLSVEQVFQLATQGDEIAQHIVNEVHTYLSIALTNIVHLVNPGIIILGGPVAQAGELLIAPLQARIQQICLPEASQSLRIVQGSLGSEANIVGAVTLALQDL</sequence>
<dbReference type="PROSITE" id="PS01125">
    <property type="entry name" value="ROK"/>
    <property type="match status" value="1"/>
</dbReference>
<comment type="similarity">
    <text evidence="1">Belongs to the ROK (NagC/XylR) family.</text>
</comment>
<protein>
    <submittedName>
        <fullName evidence="2">ROK family protein</fullName>
    </submittedName>
</protein>
<organism evidence="2 3">
    <name type="scientific">Ktedonosporobacter rubrisoli</name>
    <dbReference type="NCBI Taxonomy" id="2509675"/>
    <lineage>
        <taxon>Bacteria</taxon>
        <taxon>Bacillati</taxon>
        <taxon>Chloroflexota</taxon>
        <taxon>Ktedonobacteria</taxon>
        <taxon>Ktedonobacterales</taxon>
        <taxon>Ktedonosporobacteraceae</taxon>
        <taxon>Ktedonosporobacter</taxon>
    </lineage>
</organism>
<dbReference type="AlphaFoldDB" id="A0A4P6JWY7"/>
<reference evidence="2 3" key="1">
    <citation type="submission" date="2019-01" db="EMBL/GenBank/DDBJ databases">
        <title>Ktedonosporobacter rubrisoli SCAWS-G2.</title>
        <authorList>
            <person name="Huang Y."/>
            <person name="Yan B."/>
        </authorList>
    </citation>
    <scope>NUCLEOTIDE SEQUENCE [LARGE SCALE GENOMIC DNA]</scope>
    <source>
        <strain evidence="2 3">SCAWS-G2</strain>
    </source>
</reference>
<name>A0A4P6JWY7_KTERU</name>
<dbReference type="SUPFAM" id="SSF53067">
    <property type="entry name" value="Actin-like ATPase domain"/>
    <property type="match status" value="1"/>
</dbReference>
<dbReference type="InterPro" id="IPR049874">
    <property type="entry name" value="ROK_cs"/>
</dbReference>
<dbReference type="EMBL" id="CP035758">
    <property type="protein sequence ID" value="QBD80248.1"/>
    <property type="molecule type" value="Genomic_DNA"/>
</dbReference>
<dbReference type="InterPro" id="IPR000600">
    <property type="entry name" value="ROK"/>
</dbReference>
<dbReference type="KEGG" id="kbs:EPA93_31430"/>